<evidence type="ECO:0000313" key="5">
    <source>
        <dbReference type="EMBL" id="GGC57787.1"/>
    </source>
</evidence>
<keyword evidence="1" id="KW-0547">Nucleotide-binding</keyword>
<evidence type="ECO:0000256" key="2">
    <source>
        <dbReference type="ARBA" id="ARBA00022840"/>
    </source>
</evidence>
<dbReference type="InterPro" id="IPR000432">
    <property type="entry name" value="DNA_mismatch_repair_MutS_C"/>
</dbReference>
<evidence type="ECO:0000259" key="4">
    <source>
        <dbReference type="SMART" id="SM00534"/>
    </source>
</evidence>
<dbReference type="Gene3D" id="3.40.50.300">
    <property type="entry name" value="P-loop containing nucleotide triphosphate hydrolases"/>
    <property type="match status" value="1"/>
</dbReference>
<organism evidence="5 6">
    <name type="scientific">Pedobacter quisquiliarum</name>
    <dbReference type="NCBI Taxonomy" id="1834438"/>
    <lineage>
        <taxon>Bacteria</taxon>
        <taxon>Pseudomonadati</taxon>
        <taxon>Bacteroidota</taxon>
        <taxon>Sphingobacteriia</taxon>
        <taxon>Sphingobacteriales</taxon>
        <taxon>Sphingobacteriaceae</taxon>
        <taxon>Pedobacter</taxon>
    </lineage>
</organism>
<dbReference type="InterPro" id="IPR027417">
    <property type="entry name" value="P-loop_NTPase"/>
</dbReference>
<sequence length="258" mass="28618">MDSYQSLASYRAGLKYYCIPEFDNSHPHIGLEKAFHPLLDPCQPNSLVSETKGIIITGSNMSGKTTFIRTVAINAILAQTICTVCASKYRSSFLTVHTAIGIQDDLLAGNSYYKAEIDAIQYFVQQTKHGAGFNLFVIDELFKGTNTMERVAAAKGVLEYLIKGRNMVLVSTHDLELPELLHPAYGQYHFQELVGADGYLFDYKIKHGTLKTRNAIRLLEVSGFPEEIIKSANGYLDATVNAPLKPMLESNDARTDLN</sequence>
<reference evidence="5" key="2">
    <citation type="submission" date="2020-09" db="EMBL/GenBank/DDBJ databases">
        <authorList>
            <person name="Sun Q."/>
            <person name="Zhou Y."/>
        </authorList>
    </citation>
    <scope>NUCLEOTIDE SEQUENCE</scope>
    <source>
        <strain evidence="5">CGMCC 1.15343</strain>
    </source>
</reference>
<dbReference type="GO" id="GO:0005829">
    <property type="term" value="C:cytosol"/>
    <property type="evidence" value="ECO:0007669"/>
    <property type="project" value="TreeGrafter"/>
</dbReference>
<accession>A0A916U3S6</accession>
<dbReference type="GO" id="GO:0005524">
    <property type="term" value="F:ATP binding"/>
    <property type="evidence" value="ECO:0007669"/>
    <property type="project" value="UniProtKB-KW"/>
</dbReference>
<dbReference type="Pfam" id="PF00488">
    <property type="entry name" value="MutS_V"/>
    <property type="match status" value="1"/>
</dbReference>
<evidence type="ECO:0000256" key="3">
    <source>
        <dbReference type="ARBA" id="ARBA00023125"/>
    </source>
</evidence>
<reference evidence="5" key="1">
    <citation type="journal article" date="2014" name="Int. J. Syst. Evol. Microbiol.">
        <title>Complete genome sequence of Corynebacterium casei LMG S-19264T (=DSM 44701T), isolated from a smear-ripened cheese.</title>
        <authorList>
            <consortium name="US DOE Joint Genome Institute (JGI-PGF)"/>
            <person name="Walter F."/>
            <person name="Albersmeier A."/>
            <person name="Kalinowski J."/>
            <person name="Ruckert C."/>
        </authorList>
    </citation>
    <scope>NUCLEOTIDE SEQUENCE</scope>
    <source>
        <strain evidence="5">CGMCC 1.15343</strain>
    </source>
</reference>
<keyword evidence="3" id="KW-0238">DNA-binding</keyword>
<dbReference type="InterPro" id="IPR045076">
    <property type="entry name" value="MutS"/>
</dbReference>
<comment type="caution">
    <text evidence="5">The sequence shown here is derived from an EMBL/GenBank/DDBJ whole genome shotgun (WGS) entry which is preliminary data.</text>
</comment>
<dbReference type="SMART" id="SM00534">
    <property type="entry name" value="MUTSac"/>
    <property type="match status" value="1"/>
</dbReference>
<dbReference type="Proteomes" id="UP000651668">
    <property type="component" value="Unassembled WGS sequence"/>
</dbReference>
<feature type="domain" description="DNA mismatch repair proteins mutS family" evidence="4">
    <location>
        <begin position="51"/>
        <end position="237"/>
    </location>
</feature>
<dbReference type="GO" id="GO:0006298">
    <property type="term" value="P:mismatch repair"/>
    <property type="evidence" value="ECO:0007669"/>
    <property type="project" value="InterPro"/>
</dbReference>
<dbReference type="SUPFAM" id="SSF52540">
    <property type="entry name" value="P-loop containing nucleoside triphosphate hydrolases"/>
    <property type="match status" value="1"/>
</dbReference>
<protein>
    <recommendedName>
        <fullName evidence="4">DNA mismatch repair proteins mutS family domain-containing protein</fullName>
    </recommendedName>
</protein>
<dbReference type="PANTHER" id="PTHR11361:SF152">
    <property type="entry name" value="DNA MISMATCH REPAIR PROTEIN"/>
    <property type="match status" value="1"/>
</dbReference>
<keyword evidence="2" id="KW-0067">ATP-binding</keyword>
<dbReference type="GO" id="GO:0030983">
    <property type="term" value="F:mismatched DNA binding"/>
    <property type="evidence" value="ECO:0007669"/>
    <property type="project" value="InterPro"/>
</dbReference>
<dbReference type="AlphaFoldDB" id="A0A916U3S6"/>
<name>A0A916U3S6_9SPHI</name>
<dbReference type="EMBL" id="BMIL01000002">
    <property type="protein sequence ID" value="GGC57787.1"/>
    <property type="molecule type" value="Genomic_DNA"/>
</dbReference>
<gene>
    <name evidence="5" type="ORF">GCM10011387_09310</name>
</gene>
<proteinExistence type="predicted"/>
<dbReference type="GO" id="GO:0140664">
    <property type="term" value="F:ATP-dependent DNA damage sensor activity"/>
    <property type="evidence" value="ECO:0007669"/>
    <property type="project" value="InterPro"/>
</dbReference>
<dbReference type="PANTHER" id="PTHR11361">
    <property type="entry name" value="DNA MISMATCH REPAIR PROTEIN MUTS FAMILY MEMBER"/>
    <property type="match status" value="1"/>
</dbReference>
<keyword evidence="6" id="KW-1185">Reference proteome</keyword>
<evidence type="ECO:0000313" key="6">
    <source>
        <dbReference type="Proteomes" id="UP000651668"/>
    </source>
</evidence>
<evidence type="ECO:0000256" key="1">
    <source>
        <dbReference type="ARBA" id="ARBA00022741"/>
    </source>
</evidence>